<dbReference type="EMBL" id="CAJJDO010000061">
    <property type="protein sequence ID" value="CAD8174430.1"/>
    <property type="molecule type" value="Genomic_DNA"/>
</dbReference>
<accession>A0A8S1VB60</accession>
<keyword evidence="2" id="KW-0812">Transmembrane</keyword>
<keyword evidence="1" id="KW-0175">Coiled coil</keyword>
<keyword evidence="2" id="KW-1133">Transmembrane helix</keyword>
<evidence type="ECO:0000313" key="3">
    <source>
        <dbReference type="EMBL" id="CAD8174430.1"/>
    </source>
</evidence>
<feature type="coiled-coil region" evidence="1">
    <location>
        <begin position="1611"/>
        <end position="1638"/>
    </location>
</feature>
<keyword evidence="4" id="KW-1185">Reference proteome</keyword>
<evidence type="ECO:0000256" key="2">
    <source>
        <dbReference type="SAM" id="Phobius"/>
    </source>
</evidence>
<sequence>MYIILILLYFVKSQEIINLEIDKSYTFYGEVPNSWLSYPVYHYKLEIPQGKDVFVLLLKYNDTRENHQLFMKDNKIEMIHQAHDCKINHLIMCKIESTKQIQIITYYFIVFCKYNCHYELKVMTAKTDVYLNEGIMIKQFEVDNIQPLKINLTNIQYERLYIMIQQLSYSGLIPIYITINENNPINYEFNLYSETEGEGYVFLQNNYTHPQNDLTLFINKIDFFLLELKTYQKIQEIALYEKLYDQIIKDRINYYKLIIDNFNENILIFEVIPLTYKVSIYIQPCIENRCEIDFTDFEWQYQFDQGYNYYAIPPYKMIYTKVYLIAINAKKHEMLDYKLEVKLNQKIREIPVYPKVYEGILLKNQIALYLLDVFGSIEQVNIKIQANFPKGHGVILSKQCIKDYEEMEIVDDIFEYLQNADINNYYNCSITPENASSSDTFQSYNNLIFYVNNNESKTNVTQFWIEQQSFNFHNVIAIYSQVDFMRFSLKFQLMTSQQNYIKIQKYIIYYNQLQELTTQHYTNFIDKKQDLQIYFITAAYQGESNILYQKNNIHSTYQENKLTTLKIDIIQYTNEESNSYRIQIDARTYLKYSIILILKCKLDTEIQYIPLSLANPFKTIDLDLYFSFEITETNILYINLKSLEGNFICYILSSDRNIGKKSPNESNLTLTSMSHTLIIENPKQFYYLYVKSTSLQENESYQIMYYHKSSLLELFFANTFYSLLNNQQTLYYYYQSFQNHQQLYIILTYQTEQNDYNNLQIYISFINKYPDQFHFQYQIQPKTNYIVIPNYNYESIIYIGVYSKGSNKYSLLIQEQDFKIELKDNIIQTSPKIEQQHYYFYYIIPKTFMYPIKIQAHTKFNLIELLCNIVEYDSKIDIEKLKYPTNNNYEIKELFSESQSNKLLFINQTKLIKCKDNGCLLLINVYVLGHFNYFNIMVSSKYTIIRNLEMILGYANNKTMSYYYFEIFEQIKDIQITVRTIQVCNCIIYVQKSKLQGEIFYPTIDKYSYKFSLDTFTISEEDNIGQYVIGVLAEDCIFEVLLHLGGFQLRYIHNGQLIETYINENVQCYYLNNHQEPFRIMIYNIKNIMVSIRIQNKSEIIELTNNSDLFGGIIQIDKDLCSSCTYILSLQPIRPTILSLLLTYNNIPLSITYGRIYYDHCLNTCEFNLKPGKLNLFVYSKSIKLTFHSQINHLIQMDLTYSNHIIPINESCILQIRNDSYYSINLNNQDNPIILQLGRVFNGRNTISHNSTVFILKIDRIYQEYIIQVSSQSDFLIDIYYKTIGDSNKLKIIPKSEFILNKSKKTLIYQFQQIEQSYQIILQSIDDYHIFVDVYNQNQIKYINFNNHYIEIIQETQQYNIQAIQEQELQIEKLDCLGKTQMQKLSLASQKDIIIKIQVTERPYSYPFNIFSLVPHIQYSHDQWYIKNSRFEIYKLSDQQLEVTINTMKRKKTGSLSLNKLIYKMHLSNQENIIRALGCEIDIEFLQKYSDNNISLYYNTSILEVKEKQESIKFIVLINKEYIYGQLVFQAYYENYNVPYTYFYNTILIYNETDESKIKMKDDLEIEESKMDYIFIVIGISVILGIGLICLWVCIPKQKQKNRELNEEQQQQFQQEYLQQYQQELQQLKEKEQELVKIN</sequence>
<name>A0A8S1VB60_9CILI</name>
<evidence type="ECO:0000256" key="1">
    <source>
        <dbReference type="SAM" id="Coils"/>
    </source>
</evidence>
<comment type="caution">
    <text evidence="3">The sequence shown here is derived from an EMBL/GenBank/DDBJ whole genome shotgun (WGS) entry which is preliminary data.</text>
</comment>
<dbReference type="OrthoDB" id="305244at2759"/>
<protein>
    <recommendedName>
        <fullName evidence="5">Transmembrane protein</fullName>
    </recommendedName>
</protein>
<keyword evidence="2" id="KW-0472">Membrane</keyword>
<feature type="transmembrane region" description="Helical" evidence="2">
    <location>
        <begin position="1573"/>
        <end position="1595"/>
    </location>
</feature>
<dbReference type="Proteomes" id="UP000689195">
    <property type="component" value="Unassembled WGS sequence"/>
</dbReference>
<evidence type="ECO:0000313" key="4">
    <source>
        <dbReference type="Proteomes" id="UP000689195"/>
    </source>
</evidence>
<gene>
    <name evidence="3" type="ORF">PPENT_87.1.T0610084</name>
</gene>
<proteinExistence type="predicted"/>
<reference evidence="3" key="1">
    <citation type="submission" date="2021-01" db="EMBL/GenBank/DDBJ databases">
        <authorList>
            <consortium name="Genoscope - CEA"/>
            <person name="William W."/>
        </authorList>
    </citation>
    <scope>NUCLEOTIDE SEQUENCE</scope>
</reference>
<organism evidence="3 4">
    <name type="scientific">Paramecium pentaurelia</name>
    <dbReference type="NCBI Taxonomy" id="43138"/>
    <lineage>
        <taxon>Eukaryota</taxon>
        <taxon>Sar</taxon>
        <taxon>Alveolata</taxon>
        <taxon>Ciliophora</taxon>
        <taxon>Intramacronucleata</taxon>
        <taxon>Oligohymenophorea</taxon>
        <taxon>Peniculida</taxon>
        <taxon>Parameciidae</taxon>
        <taxon>Paramecium</taxon>
    </lineage>
</organism>
<evidence type="ECO:0008006" key="5">
    <source>
        <dbReference type="Google" id="ProtNLM"/>
    </source>
</evidence>